<reference evidence="2" key="1">
    <citation type="submission" date="2022-07" db="EMBL/GenBank/DDBJ databases">
        <title>Phylogenomic reconstructions and comparative analyses of Kickxellomycotina fungi.</title>
        <authorList>
            <person name="Reynolds N.K."/>
            <person name="Stajich J.E."/>
            <person name="Barry K."/>
            <person name="Grigoriev I.V."/>
            <person name="Crous P."/>
            <person name="Smith M.E."/>
        </authorList>
    </citation>
    <scope>NUCLEOTIDE SEQUENCE</scope>
    <source>
        <strain evidence="2">NRRL 1565</strain>
    </source>
</reference>
<feature type="non-terminal residue" evidence="2">
    <location>
        <position position="318"/>
    </location>
</feature>
<feature type="region of interest" description="Disordered" evidence="1">
    <location>
        <begin position="182"/>
        <end position="201"/>
    </location>
</feature>
<dbReference type="InterPro" id="IPR011990">
    <property type="entry name" value="TPR-like_helical_dom_sf"/>
</dbReference>
<name>A0A9W8HZZ3_9FUNG</name>
<evidence type="ECO:0000313" key="3">
    <source>
        <dbReference type="Proteomes" id="UP001140094"/>
    </source>
</evidence>
<proteinExistence type="predicted"/>
<dbReference type="Proteomes" id="UP001140094">
    <property type="component" value="Unassembled WGS sequence"/>
</dbReference>
<accession>A0A9W8HZZ3</accession>
<evidence type="ECO:0000313" key="2">
    <source>
        <dbReference type="EMBL" id="KAJ2801294.1"/>
    </source>
</evidence>
<evidence type="ECO:0000256" key="1">
    <source>
        <dbReference type="SAM" id="MobiDB-lite"/>
    </source>
</evidence>
<protein>
    <recommendedName>
        <fullName evidence="4">Pentatricopeptide repeat-containing protein</fullName>
    </recommendedName>
</protein>
<sequence length="318" mass="36013">MAAQEKRLLQSNYHRLQPMPLQHRCSNESRYSCRTSVGALASSLCGVGSTRHIYTRTGVQQPAGDDINIAKLVADLVKLLGDRSADVSMVWSKYDHLKIRRVLSFIPYESWISLLKLCQRTLLSQHDLLSHRMNKSSMRSAHTKGSGSRKGNTTQSDLSPTLLKRRALMILGDMWRYSGATQGSGENTSIDGAVPDSQSPGDGIDASMVDSIWKPSAWHYNVVFDVISRDSTSSVHELIQLHRNMRTRGIREDTITFNTLLNGCRRLQAWDYFRDVEAQMRKRHEWGITHMDTTSWGTLIHGYWQCQDWGAVDKCVAE</sequence>
<dbReference type="AlphaFoldDB" id="A0A9W8HZZ3"/>
<organism evidence="2 3">
    <name type="scientific">Coemansia guatemalensis</name>
    <dbReference type="NCBI Taxonomy" id="2761395"/>
    <lineage>
        <taxon>Eukaryota</taxon>
        <taxon>Fungi</taxon>
        <taxon>Fungi incertae sedis</taxon>
        <taxon>Zoopagomycota</taxon>
        <taxon>Kickxellomycotina</taxon>
        <taxon>Kickxellomycetes</taxon>
        <taxon>Kickxellales</taxon>
        <taxon>Kickxellaceae</taxon>
        <taxon>Coemansia</taxon>
    </lineage>
</organism>
<gene>
    <name evidence="2" type="ORF">H4R20_003729</name>
</gene>
<feature type="compositionally biased region" description="Polar residues" evidence="1">
    <location>
        <begin position="182"/>
        <end position="200"/>
    </location>
</feature>
<evidence type="ECO:0008006" key="4">
    <source>
        <dbReference type="Google" id="ProtNLM"/>
    </source>
</evidence>
<comment type="caution">
    <text evidence="2">The sequence shown here is derived from an EMBL/GenBank/DDBJ whole genome shotgun (WGS) entry which is preliminary data.</text>
</comment>
<dbReference type="EMBL" id="JANBUO010000837">
    <property type="protein sequence ID" value="KAJ2801294.1"/>
    <property type="molecule type" value="Genomic_DNA"/>
</dbReference>
<dbReference type="OrthoDB" id="1908178at2759"/>
<feature type="region of interest" description="Disordered" evidence="1">
    <location>
        <begin position="133"/>
        <end position="157"/>
    </location>
</feature>
<keyword evidence="3" id="KW-1185">Reference proteome</keyword>
<feature type="compositionally biased region" description="Polar residues" evidence="1">
    <location>
        <begin position="135"/>
        <end position="157"/>
    </location>
</feature>
<dbReference type="Gene3D" id="1.25.40.10">
    <property type="entry name" value="Tetratricopeptide repeat domain"/>
    <property type="match status" value="1"/>
</dbReference>